<dbReference type="PRINTS" id="PR00455">
    <property type="entry name" value="HTHTETR"/>
</dbReference>
<evidence type="ECO:0000259" key="5">
    <source>
        <dbReference type="PROSITE" id="PS50977"/>
    </source>
</evidence>
<evidence type="ECO:0000256" key="2">
    <source>
        <dbReference type="ARBA" id="ARBA00023125"/>
    </source>
</evidence>
<name>A0A9W6WC03_9ACTN</name>
<dbReference type="Pfam" id="PF00440">
    <property type="entry name" value="TetR_N"/>
    <property type="match status" value="1"/>
</dbReference>
<dbReference type="GO" id="GO:0003677">
    <property type="term" value="F:DNA binding"/>
    <property type="evidence" value="ECO:0007669"/>
    <property type="project" value="UniProtKB-UniRule"/>
</dbReference>
<sequence>MAIPFTADEKLRIRALLLDTGEVLFAAQGLKKTSLDELVAPAGVAKGSFYAFFDSKEALYAAVMVRRAPLIADRLRPALAADADVAGVTGVLRELTDVLTTDPFYRRLLTHPEELRAVARRVAAEDLASVGPHLVEPVLGYIARGQAAGLLVADVDAATVMGVMRTAGLVVMNRELFGEDHDRVLDATIRALARGLTTPERS</sequence>
<dbReference type="SUPFAM" id="SSF46689">
    <property type="entry name" value="Homeodomain-like"/>
    <property type="match status" value="1"/>
</dbReference>
<dbReference type="Gene3D" id="1.10.357.10">
    <property type="entry name" value="Tetracycline Repressor, domain 2"/>
    <property type="match status" value="1"/>
</dbReference>
<dbReference type="InterPro" id="IPR001647">
    <property type="entry name" value="HTH_TetR"/>
</dbReference>
<dbReference type="InterPro" id="IPR023772">
    <property type="entry name" value="DNA-bd_HTH_TetR-type_CS"/>
</dbReference>
<proteinExistence type="predicted"/>
<comment type="caution">
    <text evidence="6">The sequence shown here is derived from an EMBL/GenBank/DDBJ whole genome shotgun (WGS) entry which is preliminary data.</text>
</comment>
<evidence type="ECO:0000313" key="6">
    <source>
        <dbReference type="EMBL" id="GLZ79250.1"/>
    </source>
</evidence>
<feature type="domain" description="HTH tetR-type" evidence="5">
    <location>
        <begin position="11"/>
        <end position="71"/>
    </location>
</feature>
<evidence type="ECO:0000256" key="3">
    <source>
        <dbReference type="ARBA" id="ARBA00023163"/>
    </source>
</evidence>
<keyword evidence="2 4" id="KW-0238">DNA-binding</keyword>
<accession>A0A9W6WC03</accession>
<keyword evidence="1" id="KW-0805">Transcription regulation</keyword>
<dbReference type="PROSITE" id="PS50977">
    <property type="entry name" value="HTH_TETR_2"/>
    <property type="match status" value="1"/>
</dbReference>
<dbReference type="AlphaFoldDB" id="A0A9W6WC03"/>
<evidence type="ECO:0000256" key="1">
    <source>
        <dbReference type="ARBA" id="ARBA00023015"/>
    </source>
</evidence>
<dbReference type="RefSeq" id="WP_285664370.1">
    <property type="nucleotide sequence ID" value="NZ_BSTX01000002.1"/>
</dbReference>
<evidence type="ECO:0000256" key="4">
    <source>
        <dbReference type="PROSITE-ProRule" id="PRU00335"/>
    </source>
</evidence>
<reference evidence="6" key="1">
    <citation type="submission" date="2023-03" db="EMBL/GenBank/DDBJ databases">
        <title>Actinorhabdospora filicis NBRC 111898.</title>
        <authorList>
            <person name="Ichikawa N."/>
            <person name="Sato H."/>
            <person name="Tonouchi N."/>
        </authorList>
    </citation>
    <scope>NUCLEOTIDE SEQUENCE</scope>
    <source>
        <strain evidence="6">NBRC 111898</strain>
    </source>
</reference>
<protein>
    <recommendedName>
        <fullName evidence="5">HTH tetR-type domain-containing protein</fullName>
    </recommendedName>
</protein>
<keyword evidence="3" id="KW-0804">Transcription</keyword>
<feature type="DNA-binding region" description="H-T-H motif" evidence="4">
    <location>
        <begin position="34"/>
        <end position="53"/>
    </location>
</feature>
<dbReference type="EMBL" id="BSTX01000002">
    <property type="protein sequence ID" value="GLZ79250.1"/>
    <property type="molecule type" value="Genomic_DNA"/>
</dbReference>
<organism evidence="6 7">
    <name type="scientific">Actinorhabdospora filicis</name>
    <dbReference type="NCBI Taxonomy" id="1785913"/>
    <lineage>
        <taxon>Bacteria</taxon>
        <taxon>Bacillati</taxon>
        <taxon>Actinomycetota</taxon>
        <taxon>Actinomycetes</taxon>
        <taxon>Micromonosporales</taxon>
        <taxon>Micromonosporaceae</taxon>
        <taxon>Actinorhabdospora</taxon>
    </lineage>
</organism>
<dbReference type="PANTHER" id="PTHR47506:SF1">
    <property type="entry name" value="HTH-TYPE TRANSCRIPTIONAL REGULATOR YJDC"/>
    <property type="match status" value="1"/>
</dbReference>
<gene>
    <name evidence="6" type="ORF">Afil01_40570</name>
</gene>
<dbReference type="PROSITE" id="PS01081">
    <property type="entry name" value="HTH_TETR_1"/>
    <property type="match status" value="1"/>
</dbReference>
<dbReference type="PANTHER" id="PTHR47506">
    <property type="entry name" value="TRANSCRIPTIONAL REGULATORY PROTEIN"/>
    <property type="match status" value="1"/>
</dbReference>
<dbReference type="InterPro" id="IPR009057">
    <property type="entry name" value="Homeodomain-like_sf"/>
</dbReference>
<evidence type="ECO:0000313" key="7">
    <source>
        <dbReference type="Proteomes" id="UP001165079"/>
    </source>
</evidence>
<keyword evidence="7" id="KW-1185">Reference proteome</keyword>
<dbReference type="Proteomes" id="UP001165079">
    <property type="component" value="Unassembled WGS sequence"/>
</dbReference>